<dbReference type="GO" id="GO:0005886">
    <property type="term" value="C:plasma membrane"/>
    <property type="evidence" value="ECO:0007669"/>
    <property type="project" value="UniProtKB-SubCell"/>
</dbReference>
<dbReference type="NCBIfam" id="TIGR01260">
    <property type="entry name" value="ATP_synt_c"/>
    <property type="match status" value="1"/>
</dbReference>
<keyword evidence="6 16" id="KW-0812">Transmembrane</keyword>
<dbReference type="InterPro" id="IPR002379">
    <property type="entry name" value="ATPase_proteolipid_c-like_dom"/>
</dbReference>
<accession>A0A1B9QZ04</accession>
<evidence type="ECO:0000256" key="9">
    <source>
        <dbReference type="ARBA" id="ARBA00023065"/>
    </source>
</evidence>
<evidence type="ECO:0000256" key="8">
    <source>
        <dbReference type="ARBA" id="ARBA00022989"/>
    </source>
</evidence>
<evidence type="ECO:0000256" key="3">
    <source>
        <dbReference type="ARBA" id="ARBA00022448"/>
    </source>
</evidence>
<dbReference type="NCBIfam" id="NF005363">
    <property type="entry name" value="PRK06876.1"/>
    <property type="match status" value="1"/>
</dbReference>
<dbReference type="Gene3D" id="1.20.20.10">
    <property type="entry name" value="F1F0 ATP synthase subunit C"/>
    <property type="match status" value="1"/>
</dbReference>
<keyword evidence="8 16" id="KW-1133">Transmembrane helix</keyword>
<sequence length="72" mass="7688">MEIYFVVALLLGMCAIATGFGFAILGGKFLESVARQPEMAPVLQTNMFILAGLLDAVPMIGVGISMYMLFAL</sequence>
<evidence type="ECO:0000256" key="13">
    <source>
        <dbReference type="ARBA" id="ARBA00030961"/>
    </source>
</evidence>
<dbReference type="GO" id="GO:0015986">
    <property type="term" value="P:proton motive force-driven ATP synthesis"/>
    <property type="evidence" value="ECO:0007669"/>
    <property type="project" value="InterPro"/>
</dbReference>
<dbReference type="GO" id="GO:0045259">
    <property type="term" value="C:proton-transporting ATP synthase complex"/>
    <property type="evidence" value="ECO:0007669"/>
    <property type="project" value="UniProtKB-KW"/>
</dbReference>
<dbReference type="FunFam" id="1.20.20.10:FF:000002">
    <property type="entry name" value="ATP synthase subunit c"/>
    <property type="match status" value="1"/>
</dbReference>
<evidence type="ECO:0000256" key="14">
    <source>
        <dbReference type="ARBA" id="ARBA00032200"/>
    </source>
</evidence>
<evidence type="ECO:0000313" key="18">
    <source>
        <dbReference type="EMBL" id="OCH75949.1"/>
    </source>
</evidence>
<keyword evidence="10" id="KW-0446">Lipid-binding</keyword>
<evidence type="ECO:0000256" key="16">
    <source>
        <dbReference type="SAM" id="Phobius"/>
    </source>
</evidence>
<dbReference type="InterPro" id="IPR035921">
    <property type="entry name" value="F/V-ATP_Csub_sf"/>
</dbReference>
<evidence type="ECO:0000256" key="6">
    <source>
        <dbReference type="ARBA" id="ARBA00022692"/>
    </source>
</evidence>
<evidence type="ECO:0000256" key="11">
    <source>
        <dbReference type="ARBA" id="ARBA00023136"/>
    </source>
</evidence>
<dbReference type="Proteomes" id="UP000093173">
    <property type="component" value="Unassembled WGS sequence"/>
</dbReference>
<evidence type="ECO:0000256" key="15">
    <source>
        <dbReference type="ARBA" id="ARBA00032887"/>
    </source>
</evidence>
<evidence type="ECO:0000256" key="12">
    <source>
        <dbReference type="ARBA" id="ARBA00023310"/>
    </source>
</evidence>
<evidence type="ECO:0000256" key="5">
    <source>
        <dbReference type="ARBA" id="ARBA00022547"/>
    </source>
</evidence>
<evidence type="ECO:0000256" key="2">
    <source>
        <dbReference type="ARBA" id="ARBA00006704"/>
    </source>
</evidence>
<gene>
    <name evidence="18" type="ORF">A6E14_10160</name>
</gene>
<comment type="subcellular location">
    <subcellularLocation>
        <location evidence="1">Cell membrane</location>
        <topology evidence="1">Multi-pass membrane protein</topology>
    </subcellularLocation>
</comment>
<dbReference type="RefSeq" id="WP_017034377.1">
    <property type="nucleotide sequence ID" value="NZ_JBNGCH010000495.1"/>
</dbReference>
<dbReference type="GO" id="GO:0015078">
    <property type="term" value="F:proton transmembrane transporter activity"/>
    <property type="evidence" value="ECO:0007669"/>
    <property type="project" value="InterPro"/>
</dbReference>
<dbReference type="InterPro" id="IPR020537">
    <property type="entry name" value="ATP_synth_F0_csu_DDCD_BS"/>
</dbReference>
<evidence type="ECO:0000259" key="17">
    <source>
        <dbReference type="Pfam" id="PF00137"/>
    </source>
</evidence>
<dbReference type="PROSITE" id="PS00605">
    <property type="entry name" value="ATPASE_C"/>
    <property type="match status" value="1"/>
</dbReference>
<keyword evidence="5" id="KW-0138">CF(0)</keyword>
<reference evidence="19" key="1">
    <citation type="submission" date="2016-06" db="EMBL/GenBank/DDBJ databases">
        <authorList>
            <person name="Hehemann J.-H."/>
            <person name="Arevalo P."/>
            <person name="Datta M.S."/>
            <person name="Polz M.F."/>
        </authorList>
    </citation>
    <scope>NUCLEOTIDE SEQUENCE [LARGE SCALE GENOMIC DNA]</scope>
    <source>
        <strain evidence="19">9CSC122</strain>
    </source>
</reference>
<proteinExistence type="inferred from homology"/>
<dbReference type="InterPro" id="IPR038662">
    <property type="entry name" value="ATP_synth_F0_csu_sf"/>
</dbReference>
<keyword evidence="9" id="KW-0406">Ion transport</keyword>
<protein>
    <recommendedName>
        <fullName evidence="14">ATP synthase F(0) sector subunit c</fullName>
    </recommendedName>
    <alternativeName>
        <fullName evidence="15">F-type ATPase subunit c</fullName>
    </alternativeName>
    <alternativeName>
        <fullName evidence="13">Lipid-binding protein</fullName>
    </alternativeName>
</protein>
<feature type="transmembrane region" description="Helical" evidence="16">
    <location>
        <begin position="47"/>
        <end position="70"/>
    </location>
</feature>
<feature type="domain" description="V-ATPase proteolipid subunit C-like" evidence="17">
    <location>
        <begin position="6"/>
        <end position="68"/>
    </location>
</feature>
<dbReference type="EMBL" id="MAJZ01000495">
    <property type="protein sequence ID" value="OCH75949.1"/>
    <property type="molecule type" value="Genomic_DNA"/>
</dbReference>
<evidence type="ECO:0000313" key="19">
    <source>
        <dbReference type="Proteomes" id="UP000093173"/>
    </source>
</evidence>
<comment type="similarity">
    <text evidence="2">Belongs to the ATPase C chain family.</text>
</comment>
<evidence type="ECO:0000256" key="10">
    <source>
        <dbReference type="ARBA" id="ARBA00023121"/>
    </source>
</evidence>
<keyword evidence="7" id="KW-0375">Hydrogen ion transport</keyword>
<evidence type="ECO:0000256" key="4">
    <source>
        <dbReference type="ARBA" id="ARBA00022475"/>
    </source>
</evidence>
<dbReference type="GO" id="GO:0008289">
    <property type="term" value="F:lipid binding"/>
    <property type="evidence" value="ECO:0007669"/>
    <property type="project" value="UniProtKB-KW"/>
</dbReference>
<organism evidence="18 19">
    <name type="scientific">Vibrio genomosp. F10</name>
    <dbReference type="NCBI Taxonomy" id="723171"/>
    <lineage>
        <taxon>Bacteria</taxon>
        <taxon>Pseudomonadati</taxon>
        <taxon>Pseudomonadota</taxon>
        <taxon>Gammaproteobacteria</taxon>
        <taxon>Vibrionales</taxon>
        <taxon>Vibrionaceae</taxon>
        <taxon>Vibrio</taxon>
    </lineage>
</organism>
<dbReference type="SUPFAM" id="SSF81333">
    <property type="entry name" value="F1F0 ATP synthase subunit C"/>
    <property type="match status" value="1"/>
</dbReference>
<comment type="caution">
    <text evidence="18">The sequence shown here is derived from an EMBL/GenBank/DDBJ whole genome shotgun (WGS) entry which is preliminary data.</text>
</comment>
<keyword evidence="19" id="KW-1185">Reference proteome</keyword>
<keyword evidence="11 16" id="KW-0472">Membrane</keyword>
<dbReference type="Pfam" id="PF00137">
    <property type="entry name" value="ATP-synt_C"/>
    <property type="match status" value="1"/>
</dbReference>
<evidence type="ECO:0000256" key="7">
    <source>
        <dbReference type="ARBA" id="ARBA00022781"/>
    </source>
</evidence>
<dbReference type="InterPro" id="IPR005953">
    <property type="entry name" value="ATP_synth_csu_bac/chlpt"/>
</dbReference>
<keyword evidence="12" id="KW-0066">ATP synthesis</keyword>
<keyword evidence="3" id="KW-0813">Transport</keyword>
<name>A0A1B9QZ04_9VIBR</name>
<dbReference type="CDD" id="cd18185">
    <property type="entry name" value="ATP-synt_Fo_c_ATPE"/>
    <property type="match status" value="1"/>
</dbReference>
<dbReference type="GO" id="GO:0033177">
    <property type="term" value="C:proton-transporting two-sector ATPase complex, proton-transporting domain"/>
    <property type="evidence" value="ECO:0007669"/>
    <property type="project" value="InterPro"/>
</dbReference>
<dbReference type="AlphaFoldDB" id="A0A1B9QZ04"/>
<evidence type="ECO:0000256" key="1">
    <source>
        <dbReference type="ARBA" id="ARBA00004651"/>
    </source>
</evidence>
<keyword evidence="4" id="KW-1003">Cell membrane</keyword>
<feature type="transmembrane region" description="Helical" evidence="16">
    <location>
        <begin position="6"/>
        <end position="26"/>
    </location>
</feature>